<dbReference type="InterPro" id="IPR043138">
    <property type="entry name" value="GGT_lsub"/>
</dbReference>
<dbReference type="SUPFAM" id="SSF56235">
    <property type="entry name" value="N-terminal nucleophile aminohydrolases (Ntn hydrolases)"/>
    <property type="match status" value="1"/>
</dbReference>
<accession>A0A8J1XZR9</accession>
<gene>
    <name evidence="3" type="ORF">OFUS_LOCUS19339</name>
</gene>
<sequence>PGELAGYWSAHQRHGRLPWITLFQPTIRLAKYGFTMPRFTAKALSWWNMNKKDLTKDESLCEVFCKADGTAKQQGDILYMPTLAKTMEIIAKSGPQEFYNGSLTDTVIAELNSLKKTKFAPKKVFHRKDFTKYQVKIREPFKTRLGNLTMYAPTTPGGGPAIGFMLKLMEGFRLSEKDTHSFLSKANVVHKMTEVMKYGVAHRMKLGDTDVKHVLRNMSNDAYIQNIMNKILNCTHPASNFKYYTKRLSKQDKGTLHISVLAGNGDAVSVTSSINSPLGSFHRSRATGIIFNNQMNDFTYSTVSARYKNTDANLVGPSKRPQSSQSPSIFVDDAGEVRIVIGAAGGIHITNALLQVLTGMFWLGEDVAFAINKPRITNTLYPYKLRHEQDFNVLLLSHLRSMGHKTALFYPLPCISRVECIVQHNNGTFETYTDRRQFVT</sequence>
<dbReference type="InterPro" id="IPR043137">
    <property type="entry name" value="GGT_ssub_C"/>
</dbReference>
<dbReference type="PANTHER" id="PTHR11686:SF9">
    <property type="entry name" value="RE13973P"/>
    <property type="match status" value="1"/>
</dbReference>
<proteinExistence type="predicted"/>
<dbReference type="OrthoDB" id="1081007at2759"/>
<reference evidence="3" key="1">
    <citation type="submission" date="2022-03" db="EMBL/GenBank/DDBJ databases">
        <authorList>
            <person name="Martin C."/>
        </authorList>
    </citation>
    <scope>NUCLEOTIDE SEQUENCE</scope>
</reference>
<dbReference type="GO" id="GO:0005886">
    <property type="term" value="C:plasma membrane"/>
    <property type="evidence" value="ECO:0007669"/>
    <property type="project" value="TreeGrafter"/>
</dbReference>
<feature type="binding site" evidence="2">
    <location>
        <begin position="273"/>
        <end position="275"/>
    </location>
    <ligand>
        <name>L-glutamate</name>
        <dbReference type="ChEBI" id="CHEBI:29985"/>
    </ligand>
</feature>
<feature type="non-terminal residue" evidence="3">
    <location>
        <position position="440"/>
    </location>
</feature>
<feature type="binding site" evidence="2">
    <location>
        <begin position="323"/>
        <end position="324"/>
    </location>
    <ligand>
        <name>L-glutamate</name>
        <dbReference type="ChEBI" id="CHEBI:29985"/>
    </ligand>
</feature>
<dbReference type="Gene3D" id="3.60.20.40">
    <property type="match status" value="1"/>
</dbReference>
<comment type="caution">
    <text evidence="3">The sequence shown here is derived from an EMBL/GenBank/DDBJ whole genome shotgun (WGS) entry which is preliminary data.</text>
</comment>
<protein>
    <submittedName>
        <fullName evidence="3">Uncharacterized protein</fullName>
    </submittedName>
</protein>
<dbReference type="Pfam" id="PF01019">
    <property type="entry name" value="G_glu_transpept"/>
    <property type="match status" value="1"/>
</dbReference>
<dbReference type="Proteomes" id="UP000749559">
    <property type="component" value="Unassembled WGS sequence"/>
</dbReference>
<organism evidence="3 4">
    <name type="scientific">Owenia fusiformis</name>
    <name type="common">Polychaete worm</name>
    <dbReference type="NCBI Taxonomy" id="6347"/>
    <lineage>
        <taxon>Eukaryota</taxon>
        <taxon>Metazoa</taxon>
        <taxon>Spiralia</taxon>
        <taxon>Lophotrochozoa</taxon>
        <taxon>Annelida</taxon>
        <taxon>Polychaeta</taxon>
        <taxon>Sedentaria</taxon>
        <taxon>Canalipalpata</taxon>
        <taxon>Sabellida</taxon>
        <taxon>Oweniida</taxon>
        <taxon>Oweniidae</taxon>
        <taxon>Owenia</taxon>
    </lineage>
</organism>
<feature type="binding site" evidence="2">
    <location>
        <position position="297"/>
    </location>
    <ligand>
        <name>L-glutamate</name>
        <dbReference type="ChEBI" id="CHEBI:29985"/>
    </ligand>
</feature>
<feature type="active site" description="Nucleophile" evidence="1">
    <location>
        <position position="255"/>
    </location>
</feature>
<dbReference type="GO" id="GO:0036374">
    <property type="term" value="F:glutathione hydrolase activity"/>
    <property type="evidence" value="ECO:0007669"/>
    <property type="project" value="InterPro"/>
</dbReference>
<dbReference type="PANTHER" id="PTHR11686">
    <property type="entry name" value="GAMMA GLUTAMYL TRANSPEPTIDASE"/>
    <property type="match status" value="1"/>
</dbReference>
<feature type="binding site" evidence="2">
    <location>
        <position position="346"/>
    </location>
    <ligand>
        <name>L-glutamate</name>
        <dbReference type="ChEBI" id="CHEBI:29985"/>
    </ligand>
</feature>
<dbReference type="GO" id="GO:0006751">
    <property type="term" value="P:glutathione catabolic process"/>
    <property type="evidence" value="ECO:0007669"/>
    <property type="project" value="InterPro"/>
</dbReference>
<dbReference type="EMBL" id="CAIIXF020000009">
    <property type="protein sequence ID" value="CAH1794679.1"/>
    <property type="molecule type" value="Genomic_DNA"/>
</dbReference>
<evidence type="ECO:0000313" key="4">
    <source>
        <dbReference type="Proteomes" id="UP000749559"/>
    </source>
</evidence>
<dbReference type="InterPro" id="IPR000101">
    <property type="entry name" value="GGT_peptidase"/>
</dbReference>
<dbReference type="PRINTS" id="PR01210">
    <property type="entry name" value="GGTRANSPTASE"/>
</dbReference>
<keyword evidence="4" id="KW-1185">Reference proteome</keyword>
<dbReference type="Gene3D" id="1.10.246.130">
    <property type="match status" value="1"/>
</dbReference>
<dbReference type="AlphaFoldDB" id="A0A8J1XZR9"/>
<evidence type="ECO:0000313" key="3">
    <source>
        <dbReference type="EMBL" id="CAH1794679.1"/>
    </source>
</evidence>
<dbReference type="InterPro" id="IPR029055">
    <property type="entry name" value="Ntn_hydrolases_N"/>
</dbReference>
<evidence type="ECO:0000256" key="1">
    <source>
        <dbReference type="PIRSR" id="PIRSR600101-1"/>
    </source>
</evidence>
<evidence type="ECO:0000256" key="2">
    <source>
        <dbReference type="PIRSR" id="PIRSR600101-2"/>
    </source>
</evidence>
<name>A0A8J1XZR9_OWEFU</name>